<organism evidence="3 4">
    <name type="scientific">Thelephora terrestris</name>
    <dbReference type="NCBI Taxonomy" id="56493"/>
    <lineage>
        <taxon>Eukaryota</taxon>
        <taxon>Fungi</taxon>
        <taxon>Dikarya</taxon>
        <taxon>Basidiomycota</taxon>
        <taxon>Agaricomycotina</taxon>
        <taxon>Agaricomycetes</taxon>
        <taxon>Thelephorales</taxon>
        <taxon>Thelephoraceae</taxon>
        <taxon>Thelephora</taxon>
    </lineage>
</organism>
<feature type="region of interest" description="Disordered" evidence="1">
    <location>
        <begin position="303"/>
        <end position="322"/>
    </location>
</feature>
<accession>A0A9P6H7R0</accession>
<sequence length="644" mass="71696">MLSVLCFSPVPILRCVAPGKIEFSTLLIPPGIELLFSIFLLSKQGEKGGRSYRLLCAEGISYFLLALMDFLSRAVTLLHQDLFVVKLVDIILGSLSVVPLLCFTLWFSCVAQEKLLHVIPARLRKLTRYFLISCIPLIAVFNATGAFIGMSYRTYDGVITIGFIDERAKVLWSIFNMLSLALLVVFEATACFLLFLRLVKVIRHKKQREFLNGATEIHHFRGIVFINLGMVLSLTETLLGFGPQTFSLAITRRGTKSAGRSLMVSGLLKGWDYLEDVRFVLQEPPKPKRISKLSFRQLIPTIRSPSRETQTSERDHGRVSVRHRRGRAPMLHLRLSGFDINPFMKAFRSPNRSSNSPQTHLIPRATQTGSPIEASERYLGVQDPHYINTPPDAPYSPLTPDSPRTVVGPTPRVSSSSNPVDLPQSLPVQDEHTHHQSHMRGETMSSTLSHLQVEVMTLSESPPDPGFVLPIPSRSRTRENFDLFLDEARSTRGSIYPTRAIVSSRACAESASSADSGWNLQEPRYTKDPSDDYGSSRPRREAPHRYILAVDEDLDLPPLDPPRPRRLSWVSESSDMSSAVISTATRLTRANTTVSVTSPATTRNRAAMSSDEGHPRRQITVASEHPLGNTLQAVHVEGAKGDTI</sequence>
<keyword evidence="2" id="KW-0472">Membrane</keyword>
<keyword evidence="2" id="KW-0812">Transmembrane</keyword>
<name>A0A9P6H7R0_9AGAM</name>
<evidence type="ECO:0000256" key="1">
    <source>
        <dbReference type="SAM" id="MobiDB-lite"/>
    </source>
</evidence>
<dbReference type="AlphaFoldDB" id="A0A9P6H7R0"/>
<reference evidence="3" key="1">
    <citation type="journal article" date="2020" name="Nat. Commun.">
        <title>Large-scale genome sequencing of mycorrhizal fungi provides insights into the early evolution of symbiotic traits.</title>
        <authorList>
            <person name="Miyauchi S."/>
            <person name="Kiss E."/>
            <person name="Kuo A."/>
            <person name="Drula E."/>
            <person name="Kohler A."/>
            <person name="Sanchez-Garcia M."/>
            <person name="Morin E."/>
            <person name="Andreopoulos B."/>
            <person name="Barry K.W."/>
            <person name="Bonito G."/>
            <person name="Buee M."/>
            <person name="Carver A."/>
            <person name="Chen C."/>
            <person name="Cichocki N."/>
            <person name="Clum A."/>
            <person name="Culley D."/>
            <person name="Crous P.W."/>
            <person name="Fauchery L."/>
            <person name="Girlanda M."/>
            <person name="Hayes R.D."/>
            <person name="Keri Z."/>
            <person name="LaButti K."/>
            <person name="Lipzen A."/>
            <person name="Lombard V."/>
            <person name="Magnuson J."/>
            <person name="Maillard F."/>
            <person name="Murat C."/>
            <person name="Nolan M."/>
            <person name="Ohm R.A."/>
            <person name="Pangilinan J."/>
            <person name="Pereira M.F."/>
            <person name="Perotto S."/>
            <person name="Peter M."/>
            <person name="Pfister S."/>
            <person name="Riley R."/>
            <person name="Sitrit Y."/>
            <person name="Stielow J.B."/>
            <person name="Szollosi G."/>
            <person name="Zifcakova L."/>
            <person name="Stursova M."/>
            <person name="Spatafora J.W."/>
            <person name="Tedersoo L."/>
            <person name="Vaario L.M."/>
            <person name="Yamada A."/>
            <person name="Yan M."/>
            <person name="Wang P."/>
            <person name="Xu J."/>
            <person name="Bruns T."/>
            <person name="Baldrian P."/>
            <person name="Vilgalys R."/>
            <person name="Dunand C."/>
            <person name="Henrissat B."/>
            <person name="Grigoriev I.V."/>
            <person name="Hibbett D."/>
            <person name="Nagy L.G."/>
            <person name="Martin F.M."/>
        </authorList>
    </citation>
    <scope>NUCLEOTIDE SEQUENCE</scope>
    <source>
        <strain evidence="3">UH-Tt-Lm1</strain>
    </source>
</reference>
<keyword evidence="2" id="KW-1133">Transmembrane helix</keyword>
<comment type="caution">
    <text evidence="3">The sequence shown here is derived from an EMBL/GenBank/DDBJ whole genome shotgun (WGS) entry which is preliminary data.</text>
</comment>
<feature type="region of interest" description="Disordered" evidence="1">
    <location>
        <begin position="349"/>
        <end position="371"/>
    </location>
</feature>
<dbReference type="EMBL" id="WIUZ02000014">
    <property type="protein sequence ID" value="KAF9781262.1"/>
    <property type="molecule type" value="Genomic_DNA"/>
</dbReference>
<evidence type="ECO:0000256" key="2">
    <source>
        <dbReference type="SAM" id="Phobius"/>
    </source>
</evidence>
<evidence type="ECO:0000313" key="3">
    <source>
        <dbReference type="EMBL" id="KAF9781262.1"/>
    </source>
</evidence>
<feature type="region of interest" description="Disordered" evidence="1">
    <location>
        <begin position="511"/>
        <end position="544"/>
    </location>
</feature>
<feature type="transmembrane region" description="Helical" evidence="2">
    <location>
        <begin position="87"/>
        <end position="108"/>
    </location>
</feature>
<feature type="transmembrane region" description="Helical" evidence="2">
    <location>
        <begin position="25"/>
        <end position="42"/>
    </location>
</feature>
<protein>
    <submittedName>
        <fullName evidence="3">Uncharacterized protein</fullName>
    </submittedName>
</protein>
<feature type="transmembrane region" description="Helical" evidence="2">
    <location>
        <begin position="220"/>
        <end position="242"/>
    </location>
</feature>
<dbReference type="Proteomes" id="UP000736335">
    <property type="component" value="Unassembled WGS sequence"/>
</dbReference>
<feature type="region of interest" description="Disordered" evidence="1">
    <location>
        <begin position="383"/>
        <end position="443"/>
    </location>
</feature>
<feature type="compositionally biased region" description="Polar residues" evidence="1">
    <location>
        <begin position="350"/>
        <end position="370"/>
    </location>
</feature>
<evidence type="ECO:0000313" key="4">
    <source>
        <dbReference type="Proteomes" id="UP000736335"/>
    </source>
</evidence>
<dbReference type="OrthoDB" id="3219582at2759"/>
<feature type="transmembrane region" description="Helical" evidence="2">
    <location>
        <begin position="129"/>
        <end position="150"/>
    </location>
</feature>
<gene>
    <name evidence="3" type="ORF">BJ322DRAFT_265132</name>
</gene>
<feature type="transmembrane region" description="Helical" evidence="2">
    <location>
        <begin position="170"/>
        <end position="199"/>
    </location>
</feature>
<keyword evidence="4" id="KW-1185">Reference proteome</keyword>
<proteinExistence type="predicted"/>
<feature type="transmembrane region" description="Helical" evidence="2">
    <location>
        <begin position="54"/>
        <end position="75"/>
    </location>
</feature>
<reference evidence="3" key="2">
    <citation type="submission" date="2020-11" db="EMBL/GenBank/DDBJ databases">
        <authorList>
            <consortium name="DOE Joint Genome Institute"/>
            <person name="Kuo A."/>
            <person name="Miyauchi S."/>
            <person name="Kiss E."/>
            <person name="Drula E."/>
            <person name="Kohler A."/>
            <person name="Sanchez-Garcia M."/>
            <person name="Andreopoulos B."/>
            <person name="Barry K.W."/>
            <person name="Bonito G."/>
            <person name="Buee M."/>
            <person name="Carver A."/>
            <person name="Chen C."/>
            <person name="Cichocki N."/>
            <person name="Clum A."/>
            <person name="Culley D."/>
            <person name="Crous P.W."/>
            <person name="Fauchery L."/>
            <person name="Girlanda M."/>
            <person name="Hayes R."/>
            <person name="Keri Z."/>
            <person name="Labutti K."/>
            <person name="Lipzen A."/>
            <person name="Lombard V."/>
            <person name="Magnuson J."/>
            <person name="Maillard F."/>
            <person name="Morin E."/>
            <person name="Murat C."/>
            <person name="Nolan M."/>
            <person name="Ohm R."/>
            <person name="Pangilinan J."/>
            <person name="Pereira M."/>
            <person name="Perotto S."/>
            <person name="Peter M."/>
            <person name="Riley R."/>
            <person name="Sitrit Y."/>
            <person name="Stielow B."/>
            <person name="Szollosi G."/>
            <person name="Zifcakova L."/>
            <person name="Stursova M."/>
            <person name="Spatafora J.W."/>
            <person name="Tedersoo L."/>
            <person name="Vaario L.-M."/>
            <person name="Yamada A."/>
            <person name="Yan M."/>
            <person name="Wang P."/>
            <person name="Xu J."/>
            <person name="Bruns T."/>
            <person name="Baldrian P."/>
            <person name="Vilgalys R."/>
            <person name="Henrissat B."/>
            <person name="Grigoriev I.V."/>
            <person name="Hibbett D."/>
            <person name="Nagy L.G."/>
            <person name="Martin F.M."/>
        </authorList>
    </citation>
    <scope>NUCLEOTIDE SEQUENCE</scope>
    <source>
        <strain evidence="3">UH-Tt-Lm1</strain>
    </source>
</reference>